<feature type="domain" description="2EXR" evidence="1">
    <location>
        <begin position="5"/>
        <end position="121"/>
    </location>
</feature>
<accession>A0A2B7ZMY4</accession>
<reference evidence="2 3" key="1">
    <citation type="submission" date="2017-10" db="EMBL/GenBank/DDBJ databases">
        <title>Comparative genomics in systemic dimorphic fungi from Ajellomycetaceae.</title>
        <authorList>
            <person name="Munoz J.F."/>
            <person name="Mcewen J.G."/>
            <person name="Clay O.K."/>
            <person name="Cuomo C.A."/>
        </authorList>
    </citation>
    <scope>NUCLEOTIDE SEQUENCE [LARGE SCALE GENOMIC DNA]</scope>
    <source>
        <strain evidence="2 3">UAMH4076</strain>
    </source>
</reference>
<dbReference type="InterPro" id="IPR045518">
    <property type="entry name" value="2EXR"/>
</dbReference>
<keyword evidence="3" id="KW-1185">Reference proteome</keyword>
<evidence type="ECO:0000259" key="1">
    <source>
        <dbReference type="Pfam" id="PF20150"/>
    </source>
</evidence>
<name>A0A2B7ZMY4_9EURO</name>
<evidence type="ECO:0000313" key="3">
    <source>
        <dbReference type="Proteomes" id="UP000226031"/>
    </source>
</evidence>
<evidence type="ECO:0000313" key="2">
    <source>
        <dbReference type="EMBL" id="PGH34548.1"/>
    </source>
</evidence>
<dbReference type="AlphaFoldDB" id="A0A2B7ZMY4"/>
<gene>
    <name evidence="2" type="ORF">GX50_02631</name>
</gene>
<dbReference type="Proteomes" id="UP000226031">
    <property type="component" value="Unassembled WGS sequence"/>
</dbReference>
<sequence>MAAAFSLFSSLPGELRNQIWQDAMPNKVGQALYFYRNGCWSPRQLTDEGYGPENDELNLNFEFFHHLLHHVQFEVPLFFVNREARGIAYSWIHEQGIKICFHKGRQSLIFIRPFDPKHDTLYVPLNKWKEFLCEPFYRLLQPDLEHQSVSCDGTPWTRIAVPEALLQNEANPILELLEHYFGLTKLFIVVNAQPDLQPGDNDVKAQRRWELESTRGATFFWNIDHGRFEWGDGEDIGDKALYKLIVDASNRLGKELYFHHPQTHYDFEVRPVLAIRR</sequence>
<comment type="caution">
    <text evidence="2">The sequence shown here is derived from an EMBL/GenBank/DDBJ whole genome shotgun (WGS) entry which is preliminary data.</text>
</comment>
<dbReference type="EMBL" id="PDND01000038">
    <property type="protein sequence ID" value="PGH34548.1"/>
    <property type="molecule type" value="Genomic_DNA"/>
</dbReference>
<dbReference type="VEuPathDB" id="FungiDB:EMCG_03253"/>
<protein>
    <recommendedName>
        <fullName evidence="1">2EXR domain-containing protein</fullName>
    </recommendedName>
</protein>
<proteinExistence type="predicted"/>
<organism evidence="2 3">
    <name type="scientific">[Emmonsia] crescens</name>
    <dbReference type="NCBI Taxonomy" id="73230"/>
    <lineage>
        <taxon>Eukaryota</taxon>
        <taxon>Fungi</taxon>
        <taxon>Dikarya</taxon>
        <taxon>Ascomycota</taxon>
        <taxon>Pezizomycotina</taxon>
        <taxon>Eurotiomycetes</taxon>
        <taxon>Eurotiomycetidae</taxon>
        <taxon>Onygenales</taxon>
        <taxon>Ajellomycetaceae</taxon>
        <taxon>Emergomyces</taxon>
    </lineage>
</organism>
<dbReference type="Pfam" id="PF20150">
    <property type="entry name" value="2EXR"/>
    <property type="match status" value="1"/>
</dbReference>